<evidence type="ECO:0000256" key="4">
    <source>
        <dbReference type="ARBA" id="ARBA00022840"/>
    </source>
</evidence>
<dbReference type="PROSITE" id="PS50893">
    <property type="entry name" value="ABC_TRANSPORTER_2"/>
    <property type="match status" value="1"/>
</dbReference>
<gene>
    <name evidence="6" type="ORF">SAMN05518846_10548</name>
</gene>
<dbReference type="FunFam" id="3.40.50.300:FF:000134">
    <property type="entry name" value="Iron-enterobactin ABC transporter ATP-binding protein"/>
    <property type="match status" value="1"/>
</dbReference>
<evidence type="ECO:0000313" key="6">
    <source>
        <dbReference type="EMBL" id="SFJ72859.1"/>
    </source>
</evidence>
<keyword evidence="4 6" id="KW-0067">ATP-binding</keyword>
<dbReference type="SUPFAM" id="SSF52540">
    <property type="entry name" value="P-loop containing nucleoside triphosphate hydrolases"/>
    <property type="match status" value="1"/>
</dbReference>
<sequence length="263" mass="29195">MTMTSQKAPLVVKDLTVAYQKKPVLRSVHIEVPEGKLIGIIGPNGAGKSTFIKAVQGLIPIASGETEIYGKPYKQQRKLVGYVPQRESVDWDFPTDALDVVLMGRYGRLGWFRRPGKADRDFALECLSKVGMADYANRQISQLSGGQQQRVFLARALAQEAQLYFMDEPFAGVDAATERAIIQLLNELKQQKKTVLVVHHDLQTVEEYFDWTILLNRRVIAAGPTHEAFTPENLQKTYGGRLHVLGNQVLLTGSAATEEASAQ</sequence>
<keyword evidence="3" id="KW-0547">Nucleotide-binding</keyword>
<organism evidence="6 7">
    <name type="scientific">Brevibacillus centrosporus</name>
    <dbReference type="NCBI Taxonomy" id="54910"/>
    <lineage>
        <taxon>Bacteria</taxon>
        <taxon>Bacillati</taxon>
        <taxon>Bacillota</taxon>
        <taxon>Bacilli</taxon>
        <taxon>Bacillales</taxon>
        <taxon>Paenibacillaceae</taxon>
        <taxon>Brevibacillus</taxon>
    </lineage>
</organism>
<dbReference type="PANTHER" id="PTHR42734:SF5">
    <property type="entry name" value="IRON TRANSPORT SYSTEM ATP-BINDING PROTEIN HI_0361-RELATED"/>
    <property type="match status" value="1"/>
</dbReference>
<dbReference type="STRING" id="1884381.SAMN05518846_10548"/>
<evidence type="ECO:0000256" key="2">
    <source>
        <dbReference type="ARBA" id="ARBA00022448"/>
    </source>
</evidence>
<dbReference type="Pfam" id="PF00005">
    <property type="entry name" value="ABC_tran"/>
    <property type="match status" value="1"/>
</dbReference>
<dbReference type="InterPro" id="IPR017871">
    <property type="entry name" value="ABC_transporter-like_CS"/>
</dbReference>
<keyword evidence="7" id="KW-1185">Reference proteome</keyword>
<dbReference type="GO" id="GO:0005524">
    <property type="term" value="F:ATP binding"/>
    <property type="evidence" value="ECO:0007669"/>
    <property type="project" value="UniProtKB-KW"/>
</dbReference>
<name>A0A1I3TR78_9BACL</name>
<dbReference type="Proteomes" id="UP000198915">
    <property type="component" value="Unassembled WGS sequence"/>
</dbReference>
<accession>A0A1I3TR78</accession>
<keyword evidence="2" id="KW-0813">Transport</keyword>
<evidence type="ECO:0000313" key="7">
    <source>
        <dbReference type="Proteomes" id="UP000198915"/>
    </source>
</evidence>
<dbReference type="InterPro" id="IPR050153">
    <property type="entry name" value="Metal_Ion_Import_ABC"/>
</dbReference>
<feature type="domain" description="ABC transporter" evidence="5">
    <location>
        <begin position="10"/>
        <end position="242"/>
    </location>
</feature>
<evidence type="ECO:0000256" key="1">
    <source>
        <dbReference type="ARBA" id="ARBA00005417"/>
    </source>
</evidence>
<dbReference type="SMART" id="SM00382">
    <property type="entry name" value="AAA"/>
    <property type="match status" value="1"/>
</dbReference>
<dbReference type="PANTHER" id="PTHR42734">
    <property type="entry name" value="METAL TRANSPORT SYSTEM ATP-BINDING PROTEIN TM_0124-RELATED"/>
    <property type="match status" value="1"/>
</dbReference>
<proteinExistence type="inferred from homology"/>
<dbReference type="CDD" id="cd03235">
    <property type="entry name" value="ABC_Metallic_Cations"/>
    <property type="match status" value="1"/>
</dbReference>
<protein>
    <submittedName>
        <fullName evidence="6">Manganese/zinc/iron transport system ATP-binding protein</fullName>
    </submittedName>
</protein>
<dbReference type="InterPro" id="IPR003593">
    <property type="entry name" value="AAA+_ATPase"/>
</dbReference>
<dbReference type="EMBL" id="FORT01000005">
    <property type="protein sequence ID" value="SFJ72859.1"/>
    <property type="molecule type" value="Genomic_DNA"/>
</dbReference>
<dbReference type="GO" id="GO:0016887">
    <property type="term" value="F:ATP hydrolysis activity"/>
    <property type="evidence" value="ECO:0007669"/>
    <property type="project" value="InterPro"/>
</dbReference>
<dbReference type="InterPro" id="IPR027417">
    <property type="entry name" value="P-loop_NTPase"/>
</dbReference>
<dbReference type="AlphaFoldDB" id="A0A1I3TR78"/>
<comment type="similarity">
    <text evidence="1">Belongs to the ABC transporter superfamily.</text>
</comment>
<dbReference type="Gene3D" id="3.40.50.300">
    <property type="entry name" value="P-loop containing nucleotide triphosphate hydrolases"/>
    <property type="match status" value="1"/>
</dbReference>
<evidence type="ECO:0000259" key="5">
    <source>
        <dbReference type="PROSITE" id="PS50893"/>
    </source>
</evidence>
<reference evidence="7" key="1">
    <citation type="submission" date="2016-10" db="EMBL/GenBank/DDBJ databases">
        <authorList>
            <person name="Varghese N."/>
            <person name="Submissions S."/>
        </authorList>
    </citation>
    <scope>NUCLEOTIDE SEQUENCE [LARGE SCALE GENOMIC DNA]</scope>
    <source>
        <strain evidence="7">OK042</strain>
    </source>
</reference>
<dbReference type="PROSITE" id="PS00211">
    <property type="entry name" value="ABC_TRANSPORTER_1"/>
    <property type="match status" value="1"/>
</dbReference>
<evidence type="ECO:0000256" key="3">
    <source>
        <dbReference type="ARBA" id="ARBA00022741"/>
    </source>
</evidence>
<dbReference type="InterPro" id="IPR003439">
    <property type="entry name" value="ABC_transporter-like_ATP-bd"/>
</dbReference>